<dbReference type="InterPro" id="IPR000683">
    <property type="entry name" value="Gfo/Idh/MocA-like_OxRdtase_N"/>
</dbReference>
<dbReference type="PANTHER" id="PTHR43377">
    <property type="entry name" value="BILIVERDIN REDUCTASE A"/>
    <property type="match status" value="1"/>
</dbReference>
<evidence type="ECO:0000259" key="1">
    <source>
        <dbReference type="Pfam" id="PF01408"/>
    </source>
</evidence>
<dbReference type="OrthoDB" id="9792935at2"/>
<proteinExistence type="predicted"/>
<dbReference type="GO" id="GO:0000166">
    <property type="term" value="F:nucleotide binding"/>
    <property type="evidence" value="ECO:0007669"/>
    <property type="project" value="InterPro"/>
</dbReference>
<name>A0A370L964_9HYPH</name>
<gene>
    <name evidence="3" type="ORF">DWE98_08860</name>
</gene>
<dbReference type="PANTHER" id="PTHR43377:SF8">
    <property type="entry name" value="BLR3664 PROTEIN"/>
    <property type="match status" value="1"/>
</dbReference>
<accession>A0A370L964</accession>
<dbReference type="SUPFAM" id="SSF55347">
    <property type="entry name" value="Glyceraldehyde-3-phosphate dehydrogenase-like, C-terminal domain"/>
    <property type="match status" value="1"/>
</dbReference>
<comment type="caution">
    <text evidence="3">The sequence shown here is derived from an EMBL/GenBank/DDBJ whole genome shotgun (WGS) entry which is preliminary data.</text>
</comment>
<dbReference type="Proteomes" id="UP000255207">
    <property type="component" value="Unassembled WGS sequence"/>
</dbReference>
<protein>
    <submittedName>
        <fullName evidence="3">Gfo/Idh/MocA family oxidoreductase</fullName>
    </submittedName>
</protein>
<reference evidence="4" key="1">
    <citation type="submission" date="2018-07" db="EMBL/GenBank/DDBJ databases">
        <authorList>
            <person name="Safronova V.I."/>
            <person name="Chirak E.R."/>
            <person name="Sazanova A.L."/>
        </authorList>
    </citation>
    <scope>NUCLEOTIDE SEQUENCE [LARGE SCALE GENOMIC DNA]</scope>
    <source>
        <strain evidence="4">RCAM04685</strain>
    </source>
</reference>
<dbReference type="Gene3D" id="3.30.360.10">
    <property type="entry name" value="Dihydrodipicolinate Reductase, domain 2"/>
    <property type="match status" value="1"/>
</dbReference>
<evidence type="ECO:0000313" key="3">
    <source>
        <dbReference type="EMBL" id="RDJ26940.1"/>
    </source>
</evidence>
<dbReference type="InterPro" id="IPR036291">
    <property type="entry name" value="NAD(P)-bd_dom_sf"/>
</dbReference>
<keyword evidence="4" id="KW-1185">Reference proteome</keyword>
<feature type="domain" description="Gfo/Idh/MocA-like oxidoreductase N-terminal" evidence="1">
    <location>
        <begin position="4"/>
        <end position="122"/>
    </location>
</feature>
<dbReference type="EMBL" id="QQTP01000003">
    <property type="protein sequence ID" value="RDJ26940.1"/>
    <property type="molecule type" value="Genomic_DNA"/>
</dbReference>
<sequence>MTAVRIAIIGASGAIGVRHVGFLQKNPATEACALVDTAPQAEELARRNGIPFFADYRAMLDEVRPDGVIIATPNRLHVPMALDCIARGIPTLVEKPIADEIGPALELTAAAESSGVPVLIGHHRRHSPIVQRAVEVIKAGELGQVVSAVAMHLRRKSDAYFKAQWRREEGGGPLLINGIHELDTLRVLCGEIEELQATTSNAARGFAVEDTAAITMRFQNGALGTLTLSDAVQASWAWELSSGEDVRYAQELTNAFLICGTKGSLALPTLDLCWNERGGGEADPLLRKRLPIVPADPWYVEVDHFAKVIRGEEKPLVTPADGVRTLAAIEAVKESARTRAWVRIDDLIDRHRTQPSPRQTGTRS</sequence>
<dbReference type="AlphaFoldDB" id="A0A370L964"/>
<dbReference type="InterPro" id="IPR055170">
    <property type="entry name" value="GFO_IDH_MocA-like_dom"/>
</dbReference>
<evidence type="ECO:0000313" key="4">
    <source>
        <dbReference type="Proteomes" id="UP000255207"/>
    </source>
</evidence>
<feature type="domain" description="GFO/IDH/MocA-like oxidoreductase" evidence="2">
    <location>
        <begin position="130"/>
        <end position="265"/>
    </location>
</feature>
<organism evidence="3 4">
    <name type="scientific">Bosea caraganae</name>
    <dbReference type="NCBI Taxonomy" id="2763117"/>
    <lineage>
        <taxon>Bacteria</taxon>
        <taxon>Pseudomonadati</taxon>
        <taxon>Pseudomonadota</taxon>
        <taxon>Alphaproteobacteria</taxon>
        <taxon>Hyphomicrobiales</taxon>
        <taxon>Boseaceae</taxon>
        <taxon>Bosea</taxon>
    </lineage>
</organism>
<dbReference type="Pfam" id="PF01408">
    <property type="entry name" value="GFO_IDH_MocA"/>
    <property type="match status" value="1"/>
</dbReference>
<dbReference type="SUPFAM" id="SSF51735">
    <property type="entry name" value="NAD(P)-binding Rossmann-fold domains"/>
    <property type="match status" value="1"/>
</dbReference>
<dbReference type="InterPro" id="IPR051450">
    <property type="entry name" value="Gfo/Idh/MocA_Oxidoreductases"/>
</dbReference>
<evidence type="ECO:0000259" key="2">
    <source>
        <dbReference type="Pfam" id="PF22725"/>
    </source>
</evidence>
<dbReference type="Gene3D" id="3.40.50.720">
    <property type="entry name" value="NAD(P)-binding Rossmann-like Domain"/>
    <property type="match status" value="1"/>
</dbReference>
<dbReference type="RefSeq" id="WP_114828824.1">
    <property type="nucleotide sequence ID" value="NZ_QQTO01000001.1"/>
</dbReference>
<dbReference type="Pfam" id="PF22725">
    <property type="entry name" value="GFO_IDH_MocA_C3"/>
    <property type="match status" value="1"/>
</dbReference>